<evidence type="ECO:0000313" key="2">
    <source>
        <dbReference type="Proteomes" id="UP001314229"/>
    </source>
</evidence>
<evidence type="ECO:0000313" key="1">
    <source>
        <dbReference type="EMBL" id="CAK6980923.1"/>
    </source>
</evidence>
<organism evidence="1 2">
    <name type="scientific">Scomber scombrus</name>
    <name type="common">Atlantic mackerel</name>
    <name type="synonym">Scomber vernalis</name>
    <dbReference type="NCBI Taxonomy" id="13677"/>
    <lineage>
        <taxon>Eukaryota</taxon>
        <taxon>Metazoa</taxon>
        <taxon>Chordata</taxon>
        <taxon>Craniata</taxon>
        <taxon>Vertebrata</taxon>
        <taxon>Euteleostomi</taxon>
        <taxon>Actinopterygii</taxon>
        <taxon>Neopterygii</taxon>
        <taxon>Teleostei</taxon>
        <taxon>Neoteleostei</taxon>
        <taxon>Acanthomorphata</taxon>
        <taxon>Pelagiaria</taxon>
        <taxon>Scombriformes</taxon>
        <taxon>Scombridae</taxon>
        <taxon>Scomber</taxon>
    </lineage>
</organism>
<name>A0AAV1QBK4_SCOSC</name>
<comment type="caution">
    <text evidence="1">The sequence shown here is derived from an EMBL/GenBank/DDBJ whole genome shotgun (WGS) entry which is preliminary data.</text>
</comment>
<gene>
    <name evidence="1" type="ORF">FSCOSCO3_A001712</name>
</gene>
<reference evidence="1 2" key="1">
    <citation type="submission" date="2024-01" db="EMBL/GenBank/DDBJ databases">
        <authorList>
            <person name="Alioto T."/>
            <person name="Alioto T."/>
            <person name="Gomez Garrido J."/>
        </authorList>
    </citation>
    <scope>NUCLEOTIDE SEQUENCE [LARGE SCALE GENOMIC DNA]</scope>
</reference>
<proteinExistence type="predicted"/>
<keyword evidence="2" id="KW-1185">Reference proteome</keyword>
<accession>A0AAV1QBK4</accession>
<dbReference type="EMBL" id="CAWUFR010000754">
    <property type="protein sequence ID" value="CAK6980923.1"/>
    <property type="molecule type" value="Genomic_DNA"/>
</dbReference>
<sequence length="59" mass="6587">MALTCCVLHNICEEHGDNFMEELPGRHINVQPAVRALPDNGNLEGSDVRAALMEYFCKN</sequence>
<protein>
    <submittedName>
        <fullName evidence="1">Uncharacterized protein LOC127636332</fullName>
    </submittedName>
</protein>
<dbReference type="AlphaFoldDB" id="A0AAV1QBK4"/>
<dbReference type="Proteomes" id="UP001314229">
    <property type="component" value="Unassembled WGS sequence"/>
</dbReference>